<name>A0AAE1D591_9GAST</name>
<dbReference type="Proteomes" id="UP001283361">
    <property type="component" value="Unassembled WGS sequence"/>
</dbReference>
<sequence>MDHCGSHASSREQWRDSRFYLCTTYDNNASVNCDVGCSSNRESGPMARQSPALTSPGLCPRLLVPGRSCCPLDSPGRNEIASQDIIDLRVEYCSPALLE</sequence>
<evidence type="ECO:0000313" key="1">
    <source>
        <dbReference type="EMBL" id="KAK3757844.1"/>
    </source>
</evidence>
<protein>
    <submittedName>
        <fullName evidence="1">Uncharacterized protein</fullName>
    </submittedName>
</protein>
<keyword evidence="2" id="KW-1185">Reference proteome</keyword>
<dbReference type="EMBL" id="JAWDGP010005317">
    <property type="protein sequence ID" value="KAK3757844.1"/>
    <property type="molecule type" value="Genomic_DNA"/>
</dbReference>
<reference evidence="1" key="1">
    <citation type="journal article" date="2023" name="G3 (Bethesda)">
        <title>A reference genome for the long-term kleptoplast-retaining sea slug Elysia crispata morphotype clarki.</title>
        <authorList>
            <person name="Eastman K.E."/>
            <person name="Pendleton A.L."/>
            <person name="Shaikh M.A."/>
            <person name="Suttiyut T."/>
            <person name="Ogas R."/>
            <person name="Tomko P."/>
            <person name="Gavelis G."/>
            <person name="Widhalm J.R."/>
            <person name="Wisecaver J.H."/>
        </authorList>
    </citation>
    <scope>NUCLEOTIDE SEQUENCE</scope>
    <source>
        <strain evidence="1">ECLA1</strain>
    </source>
</reference>
<evidence type="ECO:0000313" key="2">
    <source>
        <dbReference type="Proteomes" id="UP001283361"/>
    </source>
</evidence>
<proteinExistence type="predicted"/>
<accession>A0AAE1D591</accession>
<organism evidence="1 2">
    <name type="scientific">Elysia crispata</name>
    <name type="common">lettuce slug</name>
    <dbReference type="NCBI Taxonomy" id="231223"/>
    <lineage>
        <taxon>Eukaryota</taxon>
        <taxon>Metazoa</taxon>
        <taxon>Spiralia</taxon>
        <taxon>Lophotrochozoa</taxon>
        <taxon>Mollusca</taxon>
        <taxon>Gastropoda</taxon>
        <taxon>Heterobranchia</taxon>
        <taxon>Euthyneura</taxon>
        <taxon>Panpulmonata</taxon>
        <taxon>Sacoglossa</taxon>
        <taxon>Placobranchoidea</taxon>
        <taxon>Plakobranchidae</taxon>
        <taxon>Elysia</taxon>
    </lineage>
</organism>
<gene>
    <name evidence="1" type="ORF">RRG08_014400</name>
</gene>
<comment type="caution">
    <text evidence="1">The sequence shown here is derived from an EMBL/GenBank/DDBJ whole genome shotgun (WGS) entry which is preliminary data.</text>
</comment>
<dbReference type="AlphaFoldDB" id="A0AAE1D591"/>